<keyword evidence="6" id="KW-0679">Respiratory chain</keyword>
<protein>
    <recommendedName>
        <fullName evidence="4">NADH-ubiquinone oxidoreductase chain 6</fullName>
        <ecNumber evidence="3">7.1.1.2</ecNumber>
    </recommendedName>
    <alternativeName>
        <fullName evidence="14">NADH dehydrogenase subunit 6</fullName>
    </alternativeName>
</protein>
<evidence type="ECO:0000256" key="6">
    <source>
        <dbReference type="ARBA" id="ARBA00022660"/>
    </source>
</evidence>
<organism evidence="18">
    <name type="scientific">Athous haemorrhoidalis</name>
    <dbReference type="NCBI Taxonomy" id="195169"/>
    <lineage>
        <taxon>Eukaryota</taxon>
        <taxon>Metazoa</taxon>
        <taxon>Ecdysozoa</taxon>
        <taxon>Arthropoda</taxon>
        <taxon>Hexapoda</taxon>
        <taxon>Insecta</taxon>
        <taxon>Pterygota</taxon>
        <taxon>Neoptera</taxon>
        <taxon>Endopterygota</taxon>
        <taxon>Coleoptera</taxon>
        <taxon>Polyphaga</taxon>
        <taxon>Elateriformia</taxon>
        <taxon>Elateroidea</taxon>
        <taxon>Elateridae</taxon>
        <taxon>Denticollinae</taxon>
        <taxon>Athous</taxon>
    </lineage>
</organism>
<evidence type="ECO:0000256" key="5">
    <source>
        <dbReference type="ARBA" id="ARBA00022448"/>
    </source>
</evidence>
<dbReference type="PANTHER" id="PTHR11435">
    <property type="entry name" value="NADH UBIQUINONE OXIDOREDUCTASE SUBUNIT ND6"/>
    <property type="match status" value="1"/>
</dbReference>
<evidence type="ECO:0000256" key="13">
    <source>
        <dbReference type="ARBA" id="ARBA00023136"/>
    </source>
</evidence>
<evidence type="ECO:0000256" key="14">
    <source>
        <dbReference type="ARBA" id="ARBA00031019"/>
    </source>
</evidence>
<evidence type="ECO:0000256" key="12">
    <source>
        <dbReference type="ARBA" id="ARBA00023128"/>
    </source>
</evidence>
<keyword evidence="9" id="KW-0249">Electron transport</keyword>
<evidence type="ECO:0000256" key="16">
    <source>
        <dbReference type="SAM" id="Phobius"/>
    </source>
</evidence>
<keyword evidence="8" id="KW-1278">Translocase</keyword>
<keyword evidence="11" id="KW-0520">NAD</keyword>
<evidence type="ECO:0000256" key="1">
    <source>
        <dbReference type="ARBA" id="ARBA00004225"/>
    </source>
</evidence>
<comment type="similarity">
    <text evidence="2">Belongs to the complex I subunit 6 family.</text>
</comment>
<evidence type="ECO:0000256" key="4">
    <source>
        <dbReference type="ARBA" id="ARBA00021095"/>
    </source>
</evidence>
<evidence type="ECO:0000313" key="18">
    <source>
        <dbReference type="EMBL" id="ANJ70321.1"/>
    </source>
</evidence>
<dbReference type="AlphaFoldDB" id="A0A191ZR18"/>
<dbReference type="GO" id="GO:0031966">
    <property type="term" value="C:mitochondrial membrane"/>
    <property type="evidence" value="ECO:0007669"/>
    <property type="project" value="UniProtKB-SubCell"/>
</dbReference>
<keyword evidence="12 18" id="KW-0496">Mitochondrion</keyword>
<feature type="transmembrane region" description="Helical" evidence="16">
    <location>
        <begin position="47"/>
        <end position="67"/>
    </location>
</feature>
<dbReference type="EC" id="7.1.1.2" evidence="3"/>
<evidence type="ECO:0000256" key="11">
    <source>
        <dbReference type="ARBA" id="ARBA00023027"/>
    </source>
</evidence>
<dbReference type="GO" id="GO:0008137">
    <property type="term" value="F:NADH dehydrogenase (ubiquinone) activity"/>
    <property type="evidence" value="ECO:0007669"/>
    <property type="project" value="UniProtKB-EC"/>
</dbReference>
<evidence type="ECO:0000256" key="15">
    <source>
        <dbReference type="ARBA" id="ARBA00049551"/>
    </source>
</evidence>
<evidence type="ECO:0000256" key="9">
    <source>
        <dbReference type="ARBA" id="ARBA00022982"/>
    </source>
</evidence>
<feature type="transmembrane region" description="Helical" evidence="16">
    <location>
        <begin position="79"/>
        <end position="99"/>
    </location>
</feature>
<keyword evidence="10 16" id="KW-1133">Transmembrane helix</keyword>
<name>A0A191ZR18_9COLE</name>
<sequence length="168" mass="19441">MLKMLLMMTLMMSIVFAFMSHPLSMGLILLTQVTLIASITGLMGHNFWFSYILFMVMIGGMLVLFIYMTSVASNEKFMYSNKLTIMIMLTITLTLLTMITDPFMNYQLLNTMDLSQSNMSVNFYMSLSKYFNFPTNWIMILMIIYLLVTLIAVVKITNITYGPLRQKF</sequence>
<comment type="catalytic activity">
    <reaction evidence="15">
        <text>a ubiquinone + NADH + 5 H(+)(in) = a ubiquinol + NAD(+) + 4 H(+)(out)</text>
        <dbReference type="Rhea" id="RHEA:29091"/>
        <dbReference type="Rhea" id="RHEA-COMP:9565"/>
        <dbReference type="Rhea" id="RHEA-COMP:9566"/>
        <dbReference type="ChEBI" id="CHEBI:15378"/>
        <dbReference type="ChEBI" id="CHEBI:16389"/>
        <dbReference type="ChEBI" id="CHEBI:17976"/>
        <dbReference type="ChEBI" id="CHEBI:57540"/>
        <dbReference type="ChEBI" id="CHEBI:57945"/>
        <dbReference type="EC" id="7.1.1.2"/>
    </reaction>
</comment>
<keyword evidence="17" id="KW-0732">Signal</keyword>
<accession>A0A191ZR18</accession>
<proteinExistence type="inferred from homology"/>
<dbReference type="PANTHER" id="PTHR11435:SF1">
    <property type="entry name" value="NADH-UBIQUINONE OXIDOREDUCTASE CHAIN 6"/>
    <property type="match status" value="1"/>
</dbReference>
<evidence type="ECO:0000256" key="17">
    <source>
        <dbReference type="SAM" id="SignalP"/>
    </source>
</evidence>
<comment type="subcellular location">
    <subcellularLocation>
        <location evidence="1">Mitochondrion membrane</location>
        <topology evidence="1">Multi-pass membrane protein</topology>
    </subcellularLocation>
</comment>
<keyword evidence="5" id="KW-0813">Transport</keyword>
<feature type="transmembrane region" description="Helical" evidence="16">
    <location>
        <begin position="137"/>
        <end position="157"/>
    </location>
</feature>
<evidence type="ECO:0000256" key="10">
    <source>
        <dbReference type="ARBA" id="ARBA00022989"/>
    </source>
</evidence>
<keyword evidence="7 16" id="KW-0812">Transmembrane</keyword>
<keyword evidence="13 16" id="KW-0472">Membrane</keyword>
<reference evidence="18" key="1">
    <citation type="journal article" date="2016" name="Mol. Ecol. Resour.">
        <title>Lessons from genome skimming of arthropod-preserving ethanol.</title>
        <authorList>
            <person name="Linard B."/>
            <person name="Arribas P."/>
            <person name="Andujar C."/>
            <person name="Crampton-Platt A."/>
            <person name="Vogler A.P."/>
        </authorList>
    </citation>
    <scope>NUCLEOTIDE SEQUENCE</scope>
</reference>
<dbReference type="EMBL" id="KT876881">
    <property type="protein sequence ID" value="ANJ70321.1"/>
    <property type="molecule type" value="Genomic_DNA"/>
</dbReference>
<evidence type="ECO:0000256" key="3">
    <source>
        <dbReference type="ARBA" id="ARBA00012944"/>
    </source>
</evidence>
<evidence type="ECO:0000256" key="7">
    <source>
        <dbReference type="ARBA" id="ARBA00022692"/>
    </source>
</evidence>
<evidence type="ECO:0000256" key="8">
    <source>
        <dbReference type="ARBA" id="ARBA00022967"/>
    </source>
</evidence>
<feature type="chain" id="PRO_5008250469" description="NADH-ubiquinone oxidoreductase chain 6" evidence="17">
    <location>
        <begin position="18"/>
        <end position="168"/>
    </location>
</feature>
<geneLocation type="mitochondrion" evidence="18"/>
<evidence type="ECO:0000256" key="2">
    <source>
        <dbReference type="ARBA" id="ARBA00005698"/>
    </source>
</evidence>
<feature type="signal peptide" evidence="17">
    <location>
        <begin position="1"/>
        <end position="17"/>
    </location>
</feature>
<gene>
    <name evidence="18" type="primary">nad6</name>
</gene>
<dbReference type="InterPro" id="IPR050269">
    <property type="entry name" value="ComplexI_Subunit6"/>
</dbReference>